<dbReference type="EMBL" id="LAZR01007552">
    <property type="protein sequence ID" value="KKM84540.1"/>
    <property type="molecule type" value="Genomic_DNA"/>
</dbReference>
<evidence type="ECO:0000313" key="1">
    <source>
        <dbReference type="EMBL" id="KKM84540.1"/>
    </source>
</evidence>
<organism evidence="1">
    <name type="scientific">marine sediment metagenome</name>
    <dbReference type="NCBI Taxonomy" id="412755"/>
    <lineage>
        <taxon>unclassified sequences</taxon>
        <taxon>metagenomes</taxon>
        <taxon>ecological metagenomes</taxon>
    </lineage>
</organism>
<dbReference type="AlphaFoldDB" id="A0A0F9N711"/>
<name>A0A0F9N711_9ZZZZ</name>
<accession>A0A0F9N711</accession>
<reference evidence="1" key="1">
    <citation type="journal article" date="2015" name="Nature">
        <title>Complex archaea that bridge the gap between prokaryotes and eukaryotes.</title>
        <authorList>
            <person name="Spang A."/>
            <person name="Saw J.H."/>
            <person name="Jorgensen S.L."/>
            <person name="Zaremba-Niedzwiedzka K."/>
            <person name="Martijn J."/>
            <person name="Lind A.E."/>
            <person name="van Eijk R."/>
            <person name="Schleper C."/>
            <person name="Guy L."/>
            <person name="Ettema T.J."/>
        </authorList>
    </citation>
    <scope>NUCLEOTIDE SEQUENCE</scope>
</reference>
<gene>
    <name evidence="1" type="ORF">LCGC14_1298210</name>
</gene>
<comment type="caution">
    <text evidence="1">The sequence shown here is derived from an EMBL/GenBank/DDBJ whole genome shotgun (WGS) entry which is preliminary data.</text>
</comment>
<evidence type="ECO:0008006" key="2">
    <source>
        <dbReference type="Google" id="ProtNLM"/>
    </source>
</evidence>
<protein>
    <recommendedName>
        <fullName evidence="2">YqgF/RNase H-like domain-containing protein</fullName>
    </recommendedName>
</protein>
<proteinExistence type="predicted"/>
<sequence>MSYRIVYGIDPDSDKHGVAIYVEGRLMELKAMSLMELIGAASTRKEDKLFSIEDVMANQFVYTRNQKSSKAQQSKIAMHIGRCQQAQVELMRALDNLGIPYQLHKPQRGNWAKNKEQFRKVTGWDGRSNEDTRSAAYFGFLSLEAKA</sequence>